<dbReference type="Proteomes" id="UP000265520">
    <property type="component" value="Unassembled WGS sequence"/>
</dbReference>
<accession>A0A392P4T2</accession>
<reference evidence="1 2" key="1">
    <citation type="journal article" date="2018" name="Front. Plant Sci.">
        <title>Red Clover (Trifolium pratense) and Zigzag Clover (T. medium) - A Picture of Genomic Similarities and Differences.</title>
        <authorList>
            <person name="Dluhosova J."/>
            <person name="Istvanek J."/>
            <person name="Nedelnik J."/>
            <person name="Repkova J."/>
        </authorList>
    </citation>
    <scope>NUCLEOTIDE SEQUENCE [LARGE SCALE GENOMIC DNA]</scope>
    <source>
        <strain evidence="2">cv. 10/8</strain>
        <tissue evidence="1">Leaf</tissue>
    </source>
</reference>
<sequence>MSDAVRSGMNMSNKLWELLEEKLLDQVFIVGASLRLVKRDEEHSETIGVCVLYRGLYGFEANKNDMGFLEVISWNGRLVDVKLIMD</sequence>
<dbReference type="EMBL" id="LXQA010062935">
    <property type="protein sequence ID" value="MCI06754.1"/>
    <property type="molecule type" value="Genomic_DNA"/>
</dbReference>
<keyword evidence="2" id="KW-1185">Reference proteome</keyword>
<name>A0A392P4T2_9FABA</name>
<proteinExistence type="predicted"/>
<organism evidence="1 2">
    <name type="scientific">Trifolium medium</name>
    <dbReference type="NCBI Taxonomy" id="97028"/>
    <lineage>
        <taxon>Eukaryota</taxon>
        <taxon>Viridiplantae</taxon>
        <taxon>Streptophyta</taxon>
        <taxon>Embryophyta</taxon>
        <taxon>Tracheophyta</taxon>
        <taxon>Spermatophyta</taxon>
        <taxon>Magnoliopsida</taxon>
        <taxon>eudicotyledons</taxon>
        <taxon>Gunneridae</taxon>
        <taxon>Pentapetalae</taxon>
        <taxon>rosids</taxon>
        <taxon>fabids</taxon>
        <taxon>Fabales</taxon>
        <taxon>Fabaceae</taxon>
        <taxon>Papilionoideae</taxon>
        <taxon>50 kb inversion clade</taxon>
        <taxon>NPAAA clade</taxon>
        <taxon>Hologalegina</taxon>
        <taxon>IRL clade</taxon>
        <taxon>Trifolieae</taxon>
        <taxon>Trifolium</taxon>
    </lineage>
</organism>
<evidence type="ECO:0000313" key="1">
    <source>
        <dbReference type="EMBL" id="MCI06754.1"/>
    </source>
</evidence>
<comment type="caution">
    <text evidence="1">The sequence shown here is derived from an EMBL/GenBank/DDBJ whole genome shotgun (WGS) entry which is preliminary data.</text>
</comment>
<protein>
    <submittedName>
        <fullName evidence="1">Uncharacterized protein</fullName>
    </submittedName>
</protein>
<dbReference type="AlphaFoldDB" id="A0A392P4T2"/>
<evidence type="ECO:0000313" key="2">
    <source>
        <dbReference type="Proteomes" id="UP000265520"/>
    </source>
</evidence>